<evidence type="ECO:0000256" key="3">
    <source>
        <dbReference type="ARBA" id="ARBA00022723"/>
    </source>
</evidence>
<dbReference type="SUPFAM" id="SSF55347">
    <property type="entry name" value="Glyceraldehyde-3-phosphate dehydrogenase-like, C-terminal domain"/>
    <property type="match status" value="1"/>
</dbReference>
<feature type="domain" description="1-deoxy-D-xylulose 5-phosphate reductoisomerase N-terminal" evidence="10">
    <location>
        <begin position="6"/>
        <end position="131"/>
    </location>
</feature>
<keyword evidence="14" id="KW-1185">Reference proteome</keyword>
<feature type="binding site" evidence="9">
    <location>
        <position position="150"/>
    </location>
    <ligand>
        <name>1-deoxy-D-xylulose 5-phosphate</name>
        <dbReference type="ChEBI" id="CHEBI:57792"/>
    </ligand>
</feature>
<keyword evidence="3 9" id="KW-0479">Metal-binding</keyword>
<dbReference type="InterPro" id="IPR036169">
    <property type="entry name" value="DXPR_C_sf"/>
</dbReference>
<dbReference type="Pfam" id="PF02670">
    <property type="entry name" value="DXP_reductoisom"/>
    <property type="match status" value="1"/>
</dbReference>
<gene>
    <name evidence="9" type="primary">dxr</name>
    <name evidence="13" type="ORF">RHAB15C_0000322</name>
</gene>
<dbReference type="HAMAP" id="MF_00183">
    <property type="entry name" value="DXP_reductoisom"/>
    <property type="match status" value="1"/>
</dbReference>
<feature type="binding site" evidence="9">
    <location>
        <position position="198"/>
    </location>
    <ligand>
        <name>1-deoxy-D-xylulose 5-phosphate</name>
        <dbReference type="ChEBI" id="CHEBI:57792"/>
    </ligand>
</feature>
<feature type="binding site" evidence="9">
    <location>
        <position position="123"/>
    </location>
    <ligand>
        <name>NADPH</name>
        <dbReference type="ChEBI" id="CHEBI:57783"/>
    </ligand>
</feature>
<dbReference type="EC" id="1.1.1.267" evidence="9"/>
<dbReference type="RefSeq" id="WP_194845021.1">
    <property type="nucleotide sequence ID" value="NZ_CP075585.1"/>
</dbReference>
<feature type="binding site" evidence="9">
    <location>
        <position position="204"/>
    </location>
    <ligand>
        <name>NADPH</name>
        <dbReference type="ChEBI" id="CHEBI:57783"/>
    </ligand>
</feature>
<feature type="binding site" evidence="9">
    <location>
        <position position="211"/>
    </location>
    <ligand>
        <name>1-deoxy-D-xylulose 5-phosphate</name>
        <dbReference type="ChEBI" id="CHEBI:57792"/>
    </ligand>
</feature>
<sequence>MKQKNVVILGSTGSIGTQTLDVIDHLKSEGFKPVALAAHSQIDLLEKQAHKWQPQIIAVYDQQKAFELQKRLPQQKIVTGIEGLKEVASLQGADIIVSAMSGSVGIEPTLSALRAGKNVALANKEVLVAAGELIMRTAKEHEAFVIPIDSEHSALFQCLEGKDHMSVKRLLLTASGGPFLHYSSDKLSQVTLKEALVHPTWQMGVKNTIDSSTLMNKGLELIEAHFLFGITSENIEVVVHPQSVIHSMVEFIDGSVLAQMSAPTMLVPIQYALSYPKRYPGLIERFDYAHFSKLEFLPPDPGFKCINLCYYALKQGGTTPCYLNAVNEVLVERFVKGEILWIDISNKLEKLLMNYQSEKELTLEKILETDRLGRLHANSV</sequence>
<dbReference type="PANTHER" id="PTHR30525:SF0">
    <property type="entry name" value="1-DEOXY-D-XYLULOSE 5-PHOSPHATE REDUCTOISOMERASE, CHLOROPLASTIC"/>
    <property type="match status" value="1"/>
</dbReference>
<dbReference type="SUPFAM" id="SSF51735">
    <property type="entry name" value="NAD(P)-binding Rossmann-fold domains"/>
    <property type="match status" value="1"/>
</dbReference>
<feature type="binding site" evidence="9">
    <location>
        <position position="216"/>
    </location>
    <ligand>
        <name>1-deoxy-D-xylulose 5-phosphate</name>
        <dbReference type="ChEBI" id="CHEBI:57792"/>
    </ligand>
</feature>
<evidence type="ECO:0000256" key="8">
    <source>
        <dbReference type="ARBA" id="ARBA00048543"/>
    </source>
</evidence>
<dbReference type="InterPro" id="IPR036291">
    <property type="entry name" value="NAD(P)-bd_dom_sf"/>
</dbReference>
<dbReference type="Gene3D" id="3.40.50.720">
    <property type="entry name" value="NAD(P)-binding Rossmann-like Domain"/>
    <property type="match status" value="1"/>
</dbReference>
<evidence type="ECO:0000256" key="1">
    <source>
        <dbReference type="ARBA" id="ARBA00005094"/>
    </source>
</evidence>
<evidence type="ECO:0000313" key="14">
    <source>
        <dbReference type="Proteomes" id="UP000822862"/>
    </source>
</evidence>
<feature type="binding site" evidence="9">
    <location>
        <position position="13"/>
    </location>
    <ligand>
        <name>NADPH</name>
        <dbReference type="ChEBI" id="CHEBI:57783"/>
    </ligand>
</feature>
<comment type="caution">
    <text evidence="9">Lacks conserved residue(s) required for the propagation of feature annotation.</text>
</comment>
<dbReference type="Pfam" id="PF13288">
    <property type="entry name" value="DXPR_C"/>
    <property type="match status" value="1"/>
</dbReference>
<feature type="binding site" evidence="9">
    <location>
        <position position="149"/>
    </location>
    <ligand>
        <name>Mn(2+)</name>
        <dbReference type="ChEBI" id="CHEBI:29035"/>
    </ligand>
</feature>
<evidence type="ECO:0000256" key="2">
    <source>
        <dbReference type="ARBA" id="ARBA00006825"/>
    </source>
</evidence>
<evidence type="ECO:0000256" key="4">
    <source>
        <dbReference type="ARBA" id="ARBA00022857"/>
    </source>
</evidence>
<comment type="catalytic activity">
    <reaction evidence="8">
        <text>2-C-methyl-D-erythritol 4-phosphate + NADP(+) = 1-deoxy-D-xylulose 5-phosphate + NADPH + H(+)</text>
        <dbReference type="Rhea" id="RHEA:13717"/>
        <dbReference type="ChEBI" id="CHEBI:15378"/>
        <dbReference type="ChEBI" id="CHEBI:57783"/>
        <dbReference type="ChEBI" id="CHEBI:57792"/>
        <dbReference type="ChEBI" id="CHEBI:58262"/>
        <dbReference type="ChEBI" id="CHEBI:58349"/>
        <dbReference type="EC" id="1.1.1.267"/>
    </reaction>
    <physiologicalReaction direction="right-to-left" evidence="8">
        <dbReference type="Rhea" id="RHEA:13719"/>
    </physiologicalReaction>
</comment>
<evidence type="ECO:0000259" key="11">
    <source>
        <dbReference type="Pfam" id="PF08436"/>
    </source>
</evidence>
<reference evidence="13 14" key="1">
    <citation type="submission" date="2021-05" db="EMBL/GenBank/DDBJ databases">
        <title>Ecology and evolution of chlamydial symbionts of arthropods.</title>
        <authorList>
            <person name="Halter T."/>
            <person name="Sixt B.S."/>
            <person name="Toenshoff E.R."/>
            <person name="Koestlbacher S."/>
            <person name="Schulz F."/>
            <person name="Kostanjsek R."/>
            <person name="Collingro A."/>
            <person name="Hendrickx F."/>
            <person name="Horn M."/>
        </authorList>
    </citation>
    <scope>NUCLEOTIDE SEQUENCE [LARGE SCALE GENOMIC DNA]</scope>
    <source>
        <strain evidence="13 14">15C</strain>
    </source>
</reference>
<dbReference type="InterPro" id="IPR013644">
    <property type="entry name" value="DXP_reductoisomerase_C"/>
</dbReference>
<name>A0ABX8Z0Q1_9BACT</name>
<dbReference type="Gene3D" id="1.10.1740.10">
    <property type="match status" value="1"/>
</dbReference>
<evidence type="ECO:0000256" key="5">
    <source>
        <dbReference type="ARBA" id="ARBA00023002"/>
    </source>
</evidence>
<evidence type="ECO:0000259" key="12">
    <source>
        <dbReference type="Pfam" id="PF13288"/>
    </source>
</evidence>
<feature type="binding site" evidence="9">
    <location>
        <position position="220"/>
    </location>
    <ligand>
        <name>1-deoxy-D-xylulose 5-phosphate</name>
        <dbReference type="ChEBI" id="CHEBI:57792"/>
    </ligand>
</feature>
<dbReference type="NCBIfam" id="TIGR00243">
    <property type="entry name" value="Dxr"/>
    <property type="match status" value="1"/>
</dbReference>
<feature type="binding site" evidence="9">
    <location>
        <position position="14"/>
    </location>
    <ligand>
        <name>NADPH</name>
        <dbReference type="ChEBI" id="CHEBI:57783"/>
    </ligand>
</feature>
<keyword evidence="6 9" id="KW-0464">Manganese</keyword>
<keyword evidence="9" id="KW-0460">Magnesium</keyword>
<feature type="binding site" evidence="9">
    <location>
        <position position="124"/>
    </location>
    <ligand>
        <name>1-deoxy-D-xylulose 5-phosphate</name>
        <dbReference type="ChEBI" id="CHEBI:57792"/>
    </ligand>
</feature>
<comment type="similarity">
    <text evidence="2 9">Belongs to the DXR family.</text>
</comment>
<evidence type="ECO:0000313" key="13">
    <source>
        <dbReference type="EMBL" id="QZA58448.1"/>
    </source>
</evidence>
<organism evidence="13 14">
    <name type="scientific">Candidatus Rhabdochlamydia porcellionis</name>
    <dbReference type="NCBI Taxonomy" id="225148"/>
    <lineage>
        <taxon>Bacteria</taxon>
        <taxon>Pseudomonadati</taxon>
        <taxon>Chlamydiota</taxon>
        <taxon>Chlamydiia</taxon>
        <taxon>Parachlamydiales</taxon>
        <taxon>Candidatus Rhabdochlamydiaceae</taxon>
        <taxon>Candidatus Rhabdochlamydia</taxon>
    </lineage>
</organism>
<feature type="binding site" evidence="9">
    <location>
        <position position="175"/>
    </location>
    <ligand>
        <name>1-deoxy-D-xylulose 5-phosphate</name>
        <dbReference type="ChEBI" id="CHEBI:57792"/>
    </ligand>
</feature>
<dbReference type="PIRSF" id="PIRSF006205">
    <property type="entry name" value="Dxp_reductismrs"/>
    <property type="match status" value="1"/>
</dbReference>
<keyword evidence="5 9" id="KW-0560">Oxidoreductase</keyword>
<comment type="function">
    <text evidence="9">Catalyzes the NADPH-dependent rearrangement and reduction of 1-deoxy-D-xylulose-5-phosphate (DXP) to 2-C-methyl-D-erythritol 4-phosphate (MEP).</text>
</comment>
<comment type="cofactor">
    <cofactor evidence="9">
        <name>Mg(2+)</name>
        <dbReference type="ChEBI" id="CHEBI:18420"/>
    </cofactor>
    <cofactor evidence="9">
        <name>Mn(2+)</name>
        <dbReference type="ChEBI" id="CHEBI:29035"/>
    </cofactor>
</comment>
<dbReference type="SUPFAM" id="SSF69055">
    <property type="entry name" value="1-deoxy-D-xylulose-5-phosphate reductoisomerase, C-terminal domain"/>
    <property type="match status" value="1"/>
</dbReference>
<accession>A0ABX8Z0Q1</accession>
<feature type="binding site" evidence="9">
    <location>
        <position position="151"/>
    </location>
    <ligand>
        <name>1-deoxy-D-xylulose 5-phosphate</name>
        <dbReference type="ChEBI" id="CHEBI:57792"/>
    </ligand>
</feature>
<evidence type="ECO:0000256" key="7">
    <source>
        <dbReference type="ARBA" id="ARBA00023229"/>
    </source>
</evidence>
<protein>
    <recommendedName>
        <fullName evidence="9">1-deoxy-D-xylulose 5-phosphate reductoisomerase</fullName>
        <shortName evidence="9">DXP reductoisomerase</shortName>
        <ecNumber evidence="9">1.1.1.267</ecNumber>
    </recommendedName>
    <alternativeName>
        <fullName evidence="9">1-deoxyxylulose-5-phosphate reductoisomerase</fullName>
    </alternativeName>
    <alternativeName>
        <fullName evidence="9">2-C-methyl-D-erythritol 4-phosphate synthase</fullName>
    </alternativeName>
</protein>
<dbReference type="InterPro" id="IPR013512">
    <property type="entry name" value="DXP_reductoisomerase_N"/>
</dbReference>
<feature type="binding site" evidence="9">
    <location>
        <position position="217"/>
    </location>
    <ligand>
        <name>1-deoxy-D-xylulose 5-phosphate</name>
        <dbReference type="ChEBI" id="CHEBI:57792"/>
    </ligand>
</feature>
<dbReference type="InterPro" id="IPR026877">
    <property type="entry name" value="DXPR_C"/>
</dbReference>
<dbReference type="Proteomes" id="UP000822862">
    <property type="component" value="Chromosome"/>
</dbReference>
<evidence type="ECO:0000259" key="10">
    <source>
        <dbReference type="Pfam" id="PF02670"/>
    </source>
</evidence>
<comment type="pathway">
    <text evidence="1 9">Isoprenoid biosynthesis; isopentenyl diphosphate biosynthesis via DXP pathway; isopentenyl diphosphate from 1-deoxy-D-xylulose 5-phosphate: step 1/6.</text>
</comment>
<dbReference type="GO" id="GO:0030604">
    <property type="term" value="F:1-deoxy-D-xylulose-5-phosphate reductoisomerase activity"/>
    <property type="evidence" value="ECO:0007669"/>
    <property type="project" value="UniProtKB-EC"/>
</dbReference>
<feature type="binding site" evidence="9">
    <location>
        <position position="15"/>
    </location>
    <ligand>
        <name>NADPH</name>
        <dbReference type="ChEBI" id="CHEBI:57783"/>
    </ligand>
</feature>
<feature type="binding site" evidence="9">
    <location>
        <position position="220"/>
    </location>
    <ligand>
        <name>Mn(2+)</name>
        <dbReference type="ChEBI" id="CHEBI:29035"/>
    </ligand>
</feature>
<proteinExistence type="inferred from homology"/>
<feature type="domain" description="1-deoxy-D-xylulose 5-phosphate reductoisomerase C-terminal" evidence="11">
    <location>
        <begin position="145"/>
        <end position="228"/>
    </location>
</feature>
<dbReference type="Pfam" id="PF08436">
    <property type="entry name" value="DXP_redisom_C"/>
    <property type="match status" value="1"/>
</dbReference>
<evidence type="ECO:0000256" key="6">
    <source>
        <dbReference type="ARBA" id="ARBA00023211"/>
    </source>
</evidence>
<feature type="binding site" evidence="9">
    <location>
        <position position="12"/>
    </location>
    <ligand>
        <name>NADPH</name>
        <dbReference type="ChEBI" id="CHEBI:57783"/>
    </ligand>
</feature>
<keyword evidence="4 9" id="KW-0521">NADP</keyword>
<feature type="binding site" evidence="9">
    <location>
        <position position="151"/>
    </location>
    <ligand>
        <name>Mn(2+)</name>
        <dbReference type="ChEBI" id="CHEBI:29035"/>
    </ligand>
</feature>
<dbReference type="PANTHER" id="PTHR30525">
    <property type="entry name" value="1-DEOXY-D-XYLULOSE 5-PHOSPHATE REDUCTOISOMERASE"/>
    <property type="match status" value="1"/>
</dbReference>
<dbReference type="EMBL" id="CP075585">
    <property type="protein sequence ID" value="QZA58448.1"/>
    <property type="molecule type" value="Genomic_DNA"/>
</dbReference>
<evidence type="ECO:0000256" key="9">
    <source>
        <dbReference type="HAMAP-Rule" id="MF_00183"/>
    </source>
</evidence>
<keyword evidence="7 9" id="KW-0414">Isoprene biosynthesis</keyword>
<dbReference type="InterPro" id="IPR003821">
    <property type="entry name" value="DXP_reductoisomerase"/>
</dbReference>
<feature type="binding site" evidence="9">
    <location>
        <position position="125"/>
    </location>
    <ligand>
        <name>NADPH</name>
        <dbReference type="ChEBI" id="CHEBI:57783"/>
    </ligand>
</feature>
<feature type="domain" description="DXP reductoisomerase C-terminal" evidence="12">
    <location>
        <begin position="260"/>
        <end position="374"/>
    </location>
</feature>